<evidence type="ECO:0000259" key="1">
    <source>
        <dbReference type="Pfam" id="PF00087"/>
    </source>
</evidence>
<gene>
    <name evidence="2" type="ORF">GE061_015146</name>
</gene>
<dbReference type="Gene3D" id="2.10.60.10">
    <property type="entry name" value="CD59"/>
    <property type="match status" value="1"/>
</dbReference>
<dbReference type="AlphaFoldDB" id="A0A8S9XL99"/>
<proteinExistence type="predicted"/>
<dbReference type="SUPFAM" id="SSF57302">
    <property type="entry name" value="Snake toxin-like"/>
    <property type="match status" value="1"/>
</dbReference>
<dbReference type="Pfam" id="PF00087">
    <property type="entry name" value="Toxin_TOLIP"/>
    <property type="match status" value="1"/>
</dbReference>
<comment type="caution">
    <text evidence="2">The sequence shown here is derived from an EMBL/GenBank/DDBJ whole genome shotgun (WGS) entry which is preliminary data.</text>
</comment>
<dbReference type="InterPro" id="IPR035076">
    <property type="entry name" value="Toxin/TOLIP"/>
</dbReference>
<sequence>MPKYVTEGSIVRDCAASCTEKTELGLGESWGTKVFCCKEDACNGAPRAFLSGSIVAPVALLVWQAVKITY</sequence>
<dbReference type="Proteomes" id="UP000466442">
    <property type="component" value="Unassembled WGS sequence"/>
</dbReference>
<evidence type="ECO:0000313" key="3">
    <source>
        <dbReference type="Proteomes" id="UP000466442"/>
    </source>
</evidence>
<dbReference type="OrthoDB" id="8188927at2759"/>
<name>A0A8S9XL99_APOLU</name>
<evidence type="ECO:0000313" key="2">
    <source>
        <dbReference type="EMBL" id="KAF6209399.1"/>
    </source>
</evidence>
<feature type="domain" description="Snake toxin/toxin-like" evidence="1">
    <location>
        <begin position="8"/>
        <end position="43"/>
    </location>
</feature>
<dbReference type="EMBL" id="WIXP02000006">
    <property type="protein sequence ID" value="KAF6209399.1"/>
    <property type="molecule type" value="Genomic_DNA"/>
</dbReference>
<organism evidence="2 3">
    <name type="scientific">Apolygus lucorum</name>
    <name type="common">Small green plant bug</name>
    <name type="synonym">Lygocoris lucorum</name>
    <dbReference type="NCBI Taxonomy" id="248454"/>
    <lineage>
        <taxon>Eukaryota</taxon>
        <taxon>Metazoa</taxon>
        <taxon>Ecdysozoa</taxon>
        <taxon>Arthropoda</taxon>
        <taxon>Hexapoda</taxon>
        <taxon>Insecta</taxon>
        <taxon>Pterygota</taxon>
        <taxon>Neoptera</taxon>
        <taxon>Paraneoptera</taxon>
        <taxon>Hemiptera</taxon>
        <taxon>Heteroptera</taxon>
        <taxon>Panheteroptera</taxon>
        <taxon>Cimicomorpha</taxon>
        <taxon>Miridae</taxon>
        <taxon>Mirini</taxon>
        <taxon>Apolygus</taxon>
    </lineage>
</organism>
<protein>
    <recommendedName>
        <fullName evidence="1">Snake toxin/toxin-like domain-containing protein</fullName>
    </recommendedName>
</protein>
<dbReference type="InterPro" id="IPR045860">
    <property type="entry name" value="Snake_toxin-like_sf"/>
</dbReference>
<accession>A0A8S9XL99</accession>
<reference evidence="2" key="1">
    <citation type="journal article" date="2021" name="Mol. Ecol. Resour.">
        <title>Apolygus lucorum genome provides insights into omnivorousness and mesophyll feeding.</title>
        <authorList>
            <person name="Liu Y."/>
            <person name="Liu H."/>
            <person name="Wang H."/>
            <person name="Huang T."/>
            <person name="Liu B."/>
            <person name="Yang B."/>
            <person name="Yin L."/>
            <person name="Li B."/>
            <person name="Zhang Y."/>
            <person name="Zhang S."/>
            <person name="Jiang F."/>
            <person name="Zhang X."/>
            <person name="Ren Y."/>
            <person name="Wang B."/>
            <person name="Wang S."/>
            <person name="Lu Y."/>
            <person name="Wu K."/>
            <person name="Fan W."/>
            <person name="Wang G."/>
        </authorList>
    </citation>
    <scope>NUCLEOTIDE SEQUENCE</scope>
    <source>
        <strain evidence="2">12Hb</strain>
    </source>
</reference>
<keyword evidence="3" id="KW-1185">Reference proteome</keyword>